<dbReference type="Proteomes" id="UP000301309">
    <property type="component" value="Unassembled WGS sequence"/>
</dbReference>
<name>A0A4D4LPJ4_STRVO</name>
<keyword evidence="2" id="KW-1185">Reference proteome</keyword>
<sequence>MDSRLSKACINLRAVPTDLLDALCSLSGRPPPPSGPHLVRRVHGQVLYAVASLPPGALQPGDVNAATEVRAGLLNADVPPAADAAARCIQHTVDDLGPADLWTLARDTAMTRDDLAWGAAATLARERLAQPDSLDELAAQAIVDELAERTPCRWGRHHTDAVRAALYRTLADLADVLLEVSESTPTPLDWTADDDGWRASAVISGVVHGVVVQQAENAPSAAQPAWHHPSPRAARTAWQWRITNGPTGRASHGCGPIPSALAARHAAECAITALAAGRCSL</sequence>
<protein>
    <submittedName>
        <fullName evidence="1">Uncharacterized protein</fullName>
    </submittedName>
</protein>
<evidence type="ECO:0000313" key="1">
    <source>
        <dbReference type="EMBL" id="GDY60378.1"/>
    </source>
</evidence>
<reference evidence="1 2" key="1">
    <citation type="journal article" date="2020" name="Int. J. Syst. Evol. Microbiol.">
        <title>Reclassification of Streptomyces castelarensis and Streptomyces sporoclivatus as later heterotypic synonyms of Streptomyces antimycoticus.</title>
        <authorList>
            <person name="Komaki H."/>
            <person name="Tamura T."/>
        </authorList>
    </citation>
    <scope>NUCLEOTIDE SEQUENCE [LARGE SCALE GENOMIC DNA]</scope>
    <source>
        <strain evidence="1 2">NBRC 13459</strain>
    </source>
</reference>
<dbReference type="AlphaFoldDB" id="A0A4D4LPJ4"/>
<gene>
    <name evidence="1" type="ORF">SVIO_110010</name>
</gene>
<dbReference type="EMBL" id="BJHW01000002">
    <property type="protein sequence ID" value="GDY60378.1"/>
    <property type="molecule type" value="Genomic_DNA"/>
</dbReference>
<proteinExistence type="predicted"/>
<comment type="caution">
    <text evidence="1">The sequence shown here is derived from an EMBL/GenBank/DDBJ whole genome shotgun (WGS) entry which is preliminary data.</text>
</comment>
<accession>A0A4D4LPJ4</accession>
<organism evidence="1 2">
    <name type="scientific">Streptomyces violaceusniger</name>
    <dbReference type="NCBI Taxonomy" id="68280"/>
    <lineage>
        <taxon>Bacteria</taxon>
        <taxon>Bacillati</taxon>
        <taxon>Actinomycetota</taxon>
        <taxon>Actinomycetes</taxon>
        <taxon>Kitasatosporales</taxon>
        <taxon>Streptomycetaceae</taxon>
        <taxon>Streptomyces</taxon>
        <taxon>Streptomyces violaceusniger group</taxon>
    </lineage>
</organism>
<evidence type="ECO:0000313" key="2">
    <source>
        <dbReference type="Proteomes" id="UP000301309"/>
    </source>
</evidence>